<evidence type="ECO:0000313" key="3">
    <source>
        <dbReference type="Proteomes" id="UP000244932"/>
    </source>
</evidence>
<reference evidence="2 3" key="1">
    <citation type="submission" date="2018-03" db="EMBL/GenBank/DDBJ databases">
        <authorList>
            <person name="Keele B.F."/>
        </authorList>
    </citation>
    <scope>NUCLEOTIDE SEQUENCE [LARGE SCALE GENOMIC DNA]</scope>
    <source>
        <strain evidence="2 3">CeCT 8812</strain>
    </source>
</reference>
<sequence>MSKRRLYFVALALLVVGAHIAMLTSDRMPFETALRLTLVNASIWGLIALPALYFWMRKRAKRAADER</sequence>
<evidence type="ECO:0000313" key="2">
    <source>
        <dbReference type="EMBL" id="SPF28775.1"/>
    </source>
</evidence>
<keyword evidence="1" id="KW-1133">Transmembrane helix</keyword>
<organism evidence="2 3">
    <name type="scientific">Pontivivens insulae</name>
    <dbReference type="NCBI Taxonomy" id="1639689"/>
    <lineage>
        <taxon>Bacteria</taxon>
        <taxon>Pseudomonadati</taxon>
        <taxon>Pseudomonadota</taxon>
        <taxon>Alphaproteobacteria</taxon>
        <taxon>Rhodobacterales</taxon>
        <taxon>Paracoccaceae</taxon>
        <taxon>Pontivivens</taxon>
    </lineage>
</organism>
<dbReference type="AlphaFoldDB" id="A0A2R8A9H5"/>
<keyword evidence="1" id="KW-0472">Membrane</keyword>
<accession>A0A2R8A9H5</accession>
<feature type="transmembrane region" description="Helical" evidence="1">
    <location>
        <begin position="33"/>
        <end position="55"/>
    </location>
</feature>
<evidence type="ECO:0008006" key="4">
    <source>
        <dbReference type="Google" id="ProtNLM"/>
    </source>
</evidence>
<keyword evidence="3" id="KW-1185">Reference proteome</keyword>
<dbReference type="Proteomes" id="UP000244932">
    <property type="component" value="Unassembled WGS sequence"/>
</dbReference>
<gene>
    <name evidence="2" type="ORF">POI8812_01078</name>
</gene>
<proteinExistence type="predicted"/>
<dbReference type="OrthoDB" id="7875775at2"/>
<protein>
    <recommendedName>
        <fullName evidence="4">Phenylalanyl-tRNA synthetase subunit beta</fullName>
    </recommendedName>
</protein>
<keyword evidence="1" id="KW-0812">Transmembrane</keyword>
<name>A0A2R8A9H5_9RHOB</name>
<evidence type="ECO:0000256" key="1">
    <source>
        <dbReference type="SAM" id="Phobius"/>
    </source>
</evidence>
<dbReference type="RefSeq" id="WP_108781535.1">
    <property type="nucleotide sequence ID" value="NZ_OMKW01000002.1"/>
</dbReference>
<dbReference type="EMBL" id="OMKW01000002">
    <property type="protein sequence ID" value="SPF28775.1"/>
    <property type="molecule type" value="Genomic_DNA"/>
</dbReference>